<dbReference type="GO" id="GO:0005524">
    <property type="term" value="F:ATP binding"/>
    <property type="evidence" value="ECO:0007669"/>
    <property type="project" value="InterPro"/>
</dbReference>
<dbReference type="EMBL" id="KB908493">
    <property type="protein sequence ID" value="EOA90372.1"/>
    <property type="molecule type" value="Genomic_DNA"/>
</dbReference>
<dbReference type="PANTHER" id="PTHR44305:SF2">
    <property type="entry name" value="SI:DKEY-192D15.2"/>
    <property type="match status" value="1"/>
</dbReference>
<reference evidence="2 3" key="1">
    <citation type="journal article" date="2012" name="PLoS Pathog.">
        <title>Diverse lifestyles and strategies of plant pathogenesis encoded in the genomes of eighteen Dothideomycetes fungi.</title>
        <authorList>
            <person name="Ohm R.A."/>
            <person name="Feau N."/>
            <person name="Henrissat B."/>
            <person name="Schoch C.L."/>
            <person name="Horwitz B.A."/>
            <person name="Barry K.W."/>
            <person name="Condon B.J."/>
            <person name="Copeland A.C."/>
            <person name="Dhillon B."/>
            <person name="Glaser F."/>
            <person name="Hesse C.N."/>
            <person name="Kosti I."/>
            <person name="LaButti K."/>
            <person name="Lindquist E.A."/>
            <person name="Lucas S."/>
            <person name="Salamov A.A."/>
            <person name="Bradshaw R.E."/>
            <person name="Ciuffetti L."/>
            <person name="Hamelin R.C."/>
            <person name="Kema G.H.J."/>
            <person name="Lawrence C."/>
            <person name="Scott J.A."/>
            <person name="Spatafora J.W."/>
            <person name="Turgeon B.G."/>
            <person name="de Wit P.J.G.M."/>
            <person name="Zhong S."/>
            <person name="Goodwin S.B."/>
            <person name="Grigoriev I.V."/>
        </authorList>
    </citation>
    <scope>NUCLEOTIDE SEQUENCE [LARGE SCALE GENOMIC DNA]</scope>
    <source>
        <strain evidence="3">28A</strain>
    </source>
</reference>
<keyword evidence="3" id="KW-1185">Reference proteome</keyword>
<dbReference type="InterPro" id="IPR000719">
    <property type="entry name" value="Prot_kinase_dom"/>
</dbReference>
<gene>
    <name evidence="2" type="ORF">SETTUDRAFT_25642</name>
</gene>
<dbReference type="Gene3D" id="1.10.510.10">
    <property type="entry name" value="Transferase(Phosphotransferase) domain 1"/>
    <property type="match status" value="1"/>
</dbReference>
<dbReference type="SUPFAM" id="SSF56112">
    <property type="entry name" value="Protein kinase-like (PK-like)"/>
    <property type="match status" value="1"/>
</dbReference>
<evidence type="ECO:0000259" key="1">
    <source>
        <dbReference type="PROSITE" id="PS50011"/>
    </source>
</evidence>
<feature type="domain" description="Protein kinase" evidence="1">
    <location>
        <begin position="183"/>
        <end position="563"/>
    </location>
</feature>
<dbReference type="GeneID" id="19402929"/>
<organism evidence="2 3">
    <name type="scientific">Exserohilum turcicum (strain 28A)</name>
    <name type="common">Northern leaf blight fungus</name>
    <name type="synonym">Setosphaeria turcica</name>
    <dbReference type="NCBI Taxonomy" id="671987"/>
    <lineage>
        <taxon>Eukaryota</taxon>
        <taxon>Fungi</taxon>
        <taxon>Dikarya</taxon>
        <taxon>Ascomycota</taxon>
        <taxon>Pezizomycotina</taxon>
        <taxon>Dothideomycetes</taxon>
        <taxon>Pleosporomycetidae</taxon>
        <taxon>Pleosporales</taxon>
        <taxon>Pleosporineae</taxon>
        <taxon>Pleosporaceae</taxon>
        <taxon>Exserohilum</taxon>
    </lineage>
</organism>
<dbReference type="HOGENOM" id="CLU_457803_0_0_1"/>
<dbReference type="GO" id="GO:0004672">
    <property type="term" value="F:protein kinase activity"/>
    <property type="evidence" value="ECO:0007669"/>
    <property type="project" value="InterPro"/>
</dbReference>
<dbReference type="SMART" id="SM00220">
    <property type="entry name" value="S_TKc"/>
    <property type="match status" value="1"/>
</dbReference>
<dbReference type="PROSITE" id="PS50011">
    <property type="entry name" value="PROTEIN_KINASE_DOM"/>
    <property type="match status" value="1"/>
</dbReference>
<dbReference type="InterPro" id="IPR011009">
    <property type="entry name" value="Kinase-like_dom_sf"/>
</dbReference>
<dbReference type="PANTHER" id="PTHR44305">
    <property type="entry name" value="SI:DKEY-192D15.2-RELATED"/>
    <property type="match status" value="1"/>
</dbReference>
<dbReference type="eggNOG" id="KOG0591">
    <property type="taxonomic scope" value="Eukaryota"/>
</dbReference>
<name>R0KRD3_EXST2</name>
<dbReference type="RefSeq" id="XP_008021842.1">
    <property type="nucleotide sequence ID" value="XM_008023651.1"/>
</dbReference>
<reference evidence="2 3" key="2">
    <citation type="journal article" date="2013" name="PLoS Genet.">
        <title>Comparative genome structure, secondary metabolite, and effector coding capacity across Cochliobolus pathogens.</title>
        <authorList>
            <person name="Condon B.J."/>
            <person name="Leng Y."/>
            <person name="Wu D."/>
            <person name="Bushley K.E."/>
            <person name="Ohm R.A."/>
            <person name="Otillar R."/>
            <person name="Martin J."/>
            <person name="Schackwitz W."/>
            <person name="Grimwood J."/>
            <person name="MohdZainudin N."/>
            <person name="Xue C."/>
            <person name="Wang R."/>
            <person name="Manning V.A."/>
            <person name="Dhillon B."/>
            <person name="Tu Z.J."/>
            <person name="Steffenson B.J."/>
            <person name="Salamov A."/>
            <person name="Sun H."/>
            <person name="Lowry S."/>
            <person name="LaButti K."/>
            <person name="Han J."/>
            <person name="Copeland A."/>
            <person name="Lindquist E."/>
            <person name="Barry K."/>
            <person name="Schmutz J."/>
            <person name="Baker S.E."/>
            <person name="Ciuffetti L.M."/>
            <person name="Grigoriev I.V."/>
            <person name="Zhong S."/>
            <person name="Turgeon B.G."/>
        </authorList>
    </citation>
    <scope>NUCLEOTIDE SEQUENCE [LARGE SCALE GENOMIC DNA]</scope>
    <source>
        <strain evidence="3">28A</strain>
    </source>
</reference>
<protein>
    <recommendedName>
        <fullName evidence="1">Protein kinase domain-containing protein</fullName>
    </recommendedName>
</protein>
<evidence type="ECO:0000313" key="2">
    <source>
        <dbReference type="EMBL" id="EOA90372.1"/>
    </source>
</evidence>
<proteinExistence type="predicted"/>
<dbReference type="OrthoDB" id="3673723at2759"/>
<accession>R0KRD3</accession>
<dbReference type="InterPro" id="IPR053083">
    <property type="entry name" value="TF_kinase-domain_protein"/>
</dbReference>
<sequence>MPPPYSNVWNYFRADAVAYINANRNWTPAQRNHTVSTIWAGHPAVKYHYDVGTLDAHGGRTVLSPGLPIPNPIPVVPYTLAHVHYAKATGTLPMLAPPPAPTLLPVPVPIPAPAPVPDPAPTSAPEPRYVSSQLHDFWPRLPWSPEPRLPPFDAEVIKTDKASKDAWLGTKPLMSPSRDESQWRGVLMLGSGAFGAAGLWVQTDAANNIQDRMVIKEATTFVNSQWRDPRNWRDRLPREIRIHELVEERRIVEPDSCRHLIHCRGHRLWMRLKRYRLYLDFQAGGDIYHAVYPYIRNWYKKYPSQNQFIPEGFIWYMLKALATACLVLQKGTVSGGEVEGWRSITHLDLQTTNVLLDTTALLKEEPLDEPLGIFHEADTQELGGSDKAVDGSNTNWGKEPPFVPILTDFGISFFSPESHGCPLSDNPEDFLISVCGRYPPEMHQQSPPYQIKLGEKTDVWGIGNIAWTLITNSYGDHGPIRCDGGNKSTYFARFSSQVPVAVECERNNAPHDEHGVLAEGCRRCRAASKYSQRIKDLVRRCVNFNQADRPSLTDIIAQANEVLVKGSPEMDQVMYRDGLHFTIPNSKGFAIGDHLP</sequence>
<evidence type="ECO:0000313" key="3">
    <source>
        <dbReference type="Proteomes" id="UP000016935"/>
    </source>
</evidence>
<dbReference type="Proteomes" id="UP000016935">
    <property type="component" value="Unassembled WGS sequence"/>
</dbReference>
<dbReference type="AlphaFoldDB" id="R0KRD3"/>